<dbReference type="EMBL" id="CCKQ01012223">
    <property type="protein sequence ID" value="CDW83836.1"/>
    <property type="molecule type" value="Genomic_DNA"/>
</dbReference>
<gene>
    <name evidence="1" type="primary">Contig14248.g15174</name>
    <name evidence="1" type="ORF">STYLEM_12887</name>
</gene>
<evidence type="ECO:0000313" key="1">
    <source>
        <dbReference type="EMBL" id="CDW83836.1"/>
    </source>
</evidence>
<dbReference type="SUPFAM" id="SSF46785">
    <property type="entry name" value="Winged helix' DNA-binding domain"/>
    <property type="match status" value="1"/>
</dbReference>
<reference evidence="1 2" key="1">
    <citation type="submission" date="2014-06" db="EMBL/GenBank/DDBJ databases">
        <authorList>
            <person name="Swart Estienne"/>
        </authorList>
    </citation>
    <scope>NUCLEOTIDE SEQUENCE [LARGE SCALE GENOMIC DNA]</scope>
    <source>
        <strain evidence="1 2">130c</strain>
    </source>
</reference>
<evidence type="ECO:0000313" key="2">
    <source>
        <dbReference type="Proteomes" id="UP000039865"/>
    </source>
</evidence>
<dbReference type="Proteomes" id="UP000039865">
    <property type="component" value="Unassembled WGS sequence"/>
</dbReference>
<sequence length="216" mass="25022">MRSFFVYQNKNHDSQTAGNVFDVIQDEQGHALNSELVYSSENPVLSPILMHSEPQSHSSYQWNQVQKFPDQSHLNFGNNTLEEKKKYSVTSDSQRLRFMNILSQGDTTIKEAAKKCDINYSTAKSIVKLMKDQGRILKKKHRKTSICSTPLNNNKHKLRMTRYKSKKDIAAILLTLKFKLYKNNRIRNLALQRSIDRDTIFSHLIEKVMAEDTGLK</sequence>
<dbReference type="Gene3D" id="1.10.10.10">
    <property type="entry name" value="Winged helix-like DNA-binding domain superfamily/Winged helix DNA-binding domain"/>
    <property type="match status" value="1"/>
</dbReference>
<keyword evidence="2" id="KW-1185">Reference proteome</keyword>
<dbReference type="OrthoDB" id="295553at2759"/>
<proteinExistence type="predicted"/>
<dbReference type="InterPro" id="IPR036390">
    <property type="entry name" value="WH_DNA-bd_sf"/>
</dbReference>
<organism evidence="1 2">
    <name type="scientific">Stylonychia lemnae</name>
    <name type="common">Ciliate</name>
    <dbReference type="NCBI Taxonomy" id="5949"/>
    <lineage>
        <taxon>Eukaryota</taxon>
        <taxon>Sar</taxon>
        <taxon>Alveolata</taxon>
        <taxon>Ciliophora</taxon>
        <taxon>Intramacronucleata</taxon>
        <taxon>Spirotrichea</taxon>
        <taxon>Stichotrichia</taxon>
        <taxon>Sporadotrichida</taxon>
        <taxon>Oxytrichidae</taxon>
        <taxon>Stylonychinae</taxon>
        <taxon>Stylonychia</taxon>
    </lineage>
</organism>
<dbReference type="InParanoid" id="A0A078APF9"/>
<accession>A0A078APF9</accession>
<name>A0A078APF9_STYLE</name>
<dbReference type="InterPro" id="IPR036388">
    <property type="entry name" value="WH-like_DNA-bd_sf"/>
</dbReference>
<protein>
    <submittedName>
        <fullName evidence="1">Uncharacterized protein</fullName>
    </submittedName>
</protein>
<dbReference type="AlphaFoldDB" id="A0A078APF9"/>